<dbReference type="PANTHER" id="PTHR46579">
    <property type="entry name" value="F5/8 TYPE C DOMAIN-CONTAINING PROTEIN-RELATED"/>
    <property type="match status" value="1"/>
</dbReference>
<sequence>MAKDRGLPPSDLQQKSRKLEASPAWQEHMRNFLKSPYHLAFAIYLDWFNPLGHKIADLQEFDYASWVPRTGETVCQQALAWKETETVQGKKHLFTTNSVRWTPMHDLPNWNPVLHTILGFMHNILEGILEDHLRNIWGLGRKKEVVKLIAEKQADEKFSDADTAEAWSELESLSSDVDVEMEWSSDQDGDEDSGENGDSDEAEVEREEEETDDEAEVFPQTIPFSGEFYREVLQDSSVPRLDRTYSEMLEEPDNGYKEDPDFFEMPEGAFKFTKQQVEAICEWEAKHSKLKAHKLLILFTVIFPLIIPELWFNGNEAEMRRLENFCDLVAAVNLIASYSTSNADADMFRKHYCSYIASRQHVYPDFHFLPNHHYAEHYPEQLKFWGPLSTLSEFPGERLNGELANIPTNNHFVDMEFTMMRQFSWRSKLNAMLHESNSDKFGRKELSEILEPDNVYNFLHPAQAMTDAEVAAFLVKANRPNFDVDLYTATLNYLNLAGQQYLFIIVTL</sequence>
<feature type="compositionally biased region" description="Acidic residues" evidence="1">
    <location>
        <begin position="177"/>
        <end position="216"/>
    </location>
</feature>
<reference evidence="2" key="1">
    <citation type="submission" date="2020-11" db="EMBL/GenBank/DDBJ databases">
        <authorList>
            <consortium name="DOE Joint Genome Institute"/>
            <person name="Ahrendt S."/>
            <person name="Riley R."/>
            <person name="Andreopoulos W."/>
            <person name="Labutti K."/>
            <person name="Pangilinan J."/>
            <person name="Ruiz-Duenas F.J."/>
            <person name="Barrasa J.M."/>
            <person name="Sanchez-Garcia M."/>
            <person name="Camarero S."/>
            <person name="Miyauchi S."/>
            <person name="Serrano A."/>
            <person name="Linde D."/>
            <person name="Babiker R."/>
            <person name="Drula E."/>
            <person name="Ayuso-Fernandez I."/>
            <person name="Pacheco R."/>
            <person name="Padilla G."/>
            <person name="Ferreira P."/>
            <person name="Barriuso J."/>
            <person name="Kellner H."/>
            <person name="Castanera R."/>
            <person name="Alfaro M."/>
            <person name="Ramirez L."/>
            <person name="Pisabarro A.G."/>
            <person name="Kuo A."/>
            <person name="Tritt A."/>
            <person name="Lipzen A."/>
            <person name="He G."/>
            <person name="Yan M."/>
            <person name="Ng V."/>
            <person name="Cullen D."/>
            <person name="Martin F."/>
            <person name="Rosso M.-N."/>
            <person name="Henrissat B."/>
            <person name="Hibbett D."/>
            <person name="Martinez A.T."/>
            <person name="Grigoriev I.V."/>
        </authorList>
    </citation>
    <scope>NUCLEOTIDE SEQUENCE</scope>
    <source>
        <strain evidence="2">AH 40177</strain>
    </source>
</reference>
<name>A0A9P5PGR0_9AGAR</name>
<feature type="region of interest" description="Disordered" evidence="1">
    <location>
        <begin position="177"/>
        <end position="218"/>
    </location>
</feature>
<proteinExistence type="predicted"/>
<accession>A0A9P5PGR0</accession>
<keyword evidence="3" id="KW-1185">Reference proteome</keyword>
<dbReference type="AlphaFoldDB" id="A0A9P5PGR0"/>
<evidence type="ECO:0000313" key="3">
    <source>
        <dbReference type="Proteomes" id="UP000772434"/>
    </source>
</evidence>
<evidence type="ECO:0000313" key="2">
    <source>
        <dbReference type="EMBL" id="KAF9062887.1"/>
    </source>
</evidence>
<dbReference type="OrthoDB" id="3269001at2759"/>
<protein>
    <submittedName>
        <fullName evidence="2">Uncharacterized protein</fullName>
    </submittedName>
</protein>
<dbReference type="Proteomes" id="UP000772434">
    <property type="component" value="Unassembled WGS sequence"/>
</dbReference>
<feature type="region of interest" description="Disordered" evidence="1">
    <location>
        <begin position="1"/>
        <end position="20"/>
    </location>
</feature>
<gene>
    <name evidence="2" type="ORF">BDP27DRAFT_1368511</name>
</gene>
<dbReference type="EMBL" id="JADNRY010000160">
    <property type="protein sequence ID" value="KAF9062887.1"/>
    <property type="molecule type" value="Genomic_DNA"/>
</dbReference>
<dbReference type="PANTHER" id="PTHR46579:SF1">
    <property type="entry name" value="F5_8 TYPE C DOMAIN-CONTAINING PROTEIN"/>
    <property type="match status" value="1"/>
</dbReference>
<evidence type="ECO:0000256" key="1">
    <source>
        <dbReference type="SAM" id="MobiDB-lite"/>
    </source>
</evidence>
<comment type="caution">
    <text evidence="2">The sequence shown here is derived from an EMBL/GenBank/DDBJ whole genome shotgun (WGS) entry which is preliminary data.</text>
</comment>
<organism evidence="2 3">
    <name type="scientific">Rhodocollybia butyracea</name>
    <dbReference type="NCBI Taxonomy" id="206335"/>
    <lineage>
        <taxon>Eukaryota</taxon>
        <taxon>Fungi</taxon>
        <taxon>Dikarya</taxon>
        <taxon>Basidiomycota</taxon>
        <taxon>Agaricomycotina</taxon>
        <taxon>Agaricomycetes</taxon>
        <taxon>Agaricomycetidae</taxon>
        <taxon>Agaricales</taxon>
        <taxon>Marasmiineae</taxon>
        <taxon>Omphalotaceae</taxon>
        <taxon>Rhodocollybia</taxon>
    </lineage>
</organism>